<evidence type="ECO:0000256" key="1">
    <source>
        <dbReference type="SAM" id="Phobius"/>
    </source>
</evidence>
<sequence>MVYFEQHVVLPSETQQRVDALLNILNALYHKLPDLSEPIDMSAAVNALKSIEKTSANIEPMLRRIDDFNYVGKTLADTLSKLVLLFAALVIMNMVLCYLVWKKSGTTGHAGCQCGRGEGKKLK</sequence>
<evidence type="ECO:0000313" key="2">
    <source>
        <dbReference type="EMBL" id="KAF1945076.1"/>
    </source>
</evidence>
<feature type="transmembrane region" description="Helical" evidence="1">
    <location>
        <begin position="82"/>
        <end position="101"/>
    </location>
</feature>
<accession>A0A6A5T2X0</accession>
<protein>
    <submittedName>
        <fullName evidence="2">Uncharacterized protein</fullName>
    </submittedName>
</protein>
<dbReference type="Proteomes" id="UP000800038">
    <property type="component" value="Unassembled WGS sequence"/>
</dbReference>
<gene>
    <name evidence="2" type="ORF">EJ02DRAFT_431920</name>
</gene>
<keyword evidence="3" id="KW-1185">Reference proteome</keyword>
<keyword evidence="1" id="KW-0472">Membrane</keyword>
<keyword evidence="1" id="KW-0812">Transmembrane</keyword>
<name>A0A6A5T2X0_9PLEO</name>
<evidence type="ECO:0000313" key="3">
    <source>
        <dbReference type="Proteomes" id="UP000800038"/>
    </source>
</evidence>
<organism evidence="2 3">
    <name type="scientific">Clathrospora elynae</name>
    <dbReference type="NCBI Taxonomy" id="706981"/>
    <lineage>
        <taxon>Eukaryota</taxon>
        <taxon>Fungi</taxon>
        <taxon>Dikarya</taxon>
        <taxon>Ascomycota</taxon>
        <taxon>Pezizomycotina</taxon>
        <taxon>Dothideomycetes</taxon>
        <taxon>Pleosporomycetidae</taxon>
        <taxon>Pleosporales</taxon>
        <taxon>Diademaceae</taxon>
        <taxon>Clathrospora</taxon>
    </lineage>
</organism>
<dbReference type="OrthoDB" id="3787838at2759"/>
<keyword evidence="1" id="KW-1133">Transmembrane helix</keyword>
<proteinExistence type="predicted"/>
<dbReference type="EMBL" id="ML976012">
    <property type="protein sequence ID" value="KAF1945076.1"/>
    <property type="molecule type" value="Genomic_DNA"/>
</dbReference>
<reference evidence="2" key="1">
    <citation type="journal article" date="2020" name="Stud. Mycol.">
        <title>101 Dothideomycetes genomes: a test case for predicting lifestyles and emergence of pathogens.</title>
        <authorList>
            <person name="Haridas S."/>
            <person name="Albert R."/>
            <person name="Binder M."/>
            <person name="Bloem J."/>
            <person name="Labutti K."/>
            <person name="Salamov A."/>
            <person name="Andreopoulos B."/>
            <person name="Baker S."/>
            <person name="Barry K."/>
            <person name="Bills G."/>
            <person name="Bluhm B."/>
            <person name="Cannon C."/>
            <person name="Castanera R."/>
            <person name="Culley D."/>
            <person name="Daum C."/>
            <person name="Ezra D."/>
            <person name="Gonzalez J."/>
            <person name="Henrissat B."/>
            <person name="Kuo A."/>
            <person name="Liang C."/>
            <person name="Lipzen A."/>
            <person name="Lutzoni F."/>
            <person name="Magnuson J."/>
            <person name="Mondo S."/>
            <person name="Nolan M."/>
            <person name="Ohm R."/>
            <person name="Pangilinan J."/>
            <person name="Park H.-J."/>
            <person name="Ramirez L."/>
            <person name="Alfaro M."/>
            <person name="Sun H."/>
            <person name="Tritt A."/>
            <person name="Yoshinaga Y."/>
            <person name="Zwiers L.-H."/>
            <person name="Turgeon B."/>
            <person name="Goodwin S."/>
            <person name="Spatafora J."/>
            <person name="Crous P."/>
            <person name="Grigoriev I."/>
        </authorList>
    </citation>
    <scope>NUCLEOTIDE SEQUENCE</scope>
    <source>
        <strain evidence="2">CBS 161.51</strain>
    </source>
</reference>
<dbReference type="AlphaFoldDB" id="A0A6A5T2X0"/>